<dbReference type="InterPro" id="IPR005956">
    <property type="entry name" value="4OHPhenylPyrv_dOase"/>
</dbReference>
<dbReference type="GO" id="GO:0003868">
    <property type="term" value="F:4-hydroxyphenylpyruvate dioxygenase activity"/>
    <property type="evidence" value="ECO:0007669"/>
    <property type="project" value="UniProtKB-EC"/>
</dbReference>
<evidence type="ECO:0000256" key="5">
    <source>
        <dbReference type="PIRNR" id="PIRNR009283"/>
    </source>
</evidence>
<evidence type="ECO:0000259" key="6">
    <source>
        <dbReference type="PROSITE" id="PS51819"/>
    </source>
</evidence>
<keyword evidence="7" id="KW-1185">Reference proteome</keyword>
<organism evidence="7 8">
    <name type="scientific">Clupea harengus</name>
    <name type="common">Atlantic herring</name>
    <dbReference type="NCBI Taxonomy" id="7950"/>
    <lineage>
        <taxon>Eukaryota</taxon>
        <taxon>Metazoa</taxon>
        <taxon>Chordata</taxon>
        <taxon>Craniata</taxon>
        <taxon>Vertebrata</taxon>
        <taxon>Euteleostomi</taxon>
        <taxon>Actinopterygii</taxon>
        <taxon>Neopterygii</taxon>
        <taxon>Teleostei</taxon>
        <taxon>Clupei</taxon>
        <taxon>Clupeiformes</taxon>
        <taxon>Clupeoidei</taxon>
        <taxon>Clupeidae</taxon>
        <taxon>Clupea</taxon>
    </lineage>
</organism>
<comment type="catalytic activity">
    <reaction evidence="4">
        <text>3-(4-hydroxyphenyl)pyruvate + O2 = homogentisate + CO2</text>
        <dbReference type="Rhea" id="RHEA:16189"/>
        <dbReference type="ChEBI" id="CHEBI:15379"/>
        <dbReference type="ChEBI" id="CHEBI:16169"/>
        <dbReference type="ChEBI" id="CHEBI:16526"/>
        <dbReference type="ChEBI" id="CHEBI:36242"/>
        <dbReference type="EC" id="1.13.11.27"/>
    </reaction>
    <physiologicalReaction direction="left-to-right" evidence="4">
        <dbReference type="Rhea" id="RHEA:16190"/>
    </physiologicalReaction>
</comment>
<dbReference type="KEGG" id="char:122131676"/>
<dbReference type="PANTHER" id="PTHR11959:SF10">
    <property type="entry name" value="4-HYDROXYPHENYLPYRUVATE DIOXYGENASE-LIKE PROTEIN"/>
    <property type="match status" value="1"/>
</dbReference>
<evidence type="ECO:0000313" key="8">
    <source>
        <dbReference type="RefSeq" id="XP_042562246.1"/>
    </source>
</evidence>
<name>A0A8M1KDV9_CLUHA</name>
<sequence length="458" mass="52525">MAAHLCRLHHISLHVSNVNKIVHDLRSKFNFDFFAARLTEKTGQYAFRRGSAVFLVNEKSNPVGHELNERGSQRELPSMSSFYNSTDNRVRFGDKTSDIRKLDFLYDHYPHYSVDTVCNVCFEVEDVERSFNALRDQGCQILVPPKKVHDDNGLVTYFVVKSIVGNVYHTLLDRSKYHGMFLPQFDELDSTSELRSVDASLCPITHFDHITYACPRRNTAEVMRWYEKHFGFQRFFIDSFNVSSSSNEDMNEGYVLDQDGVGLRLTAMEYWKCSEMGIQLPSKNRMDPDCKFVIAESLPEQGKNQVDTFLEQHRGPGIQHIGLYTTDIVRTAQTMAQAGVEFFTPPPAYYTEVGKRHEIESAGHDPQMLSKHGILLDTALNKEAMSQPPSERYLLQIFTKPIFAEDTFFLELIERRGATGFGEGNIRALWRSVQAYMENEKEDTQKQKSDVSLKTGKC</sequence>
<evidence type="ECO:0000256" key="4">
    <source>
        <dbReference type="ARBA" id="ARBA00048047"/>
    </source>
</evidence>
<dbReference type="PROSITE" id="PS51819">
    <property type="entry name" value="VOC"/>
    <property type="match status" value="2"/>
</dbReference>
<dbReference type="PANTHER" id="PTHR11959">
    <property type="entry name" value="4-HYDROXYPHENYLPYRUVATE DIOXYGENASE"/>
    <property type="match status" value="1"/>
</dbReference>
<evidence type="ECO:0000256" key="2">
    <source>
        <dbReference type="ARBA" id="ARBA00022723"/>
    </source>
</evidence>
<dbReference type="GO" id="GO:0009072">
    <property type="term" value="P:aromatic amino acid metabolic process"/>
    <property type="evidence" value="ECO:0007669"/>
    <property type="project" value="InterPro"/>
</dbReference>
<dbReference type="CDD" id="cd07250">
    <property type="entry name" value="HPPD_C_like"/>
    <property type="match status" value="1"/>
</dbReference>
<dbReference type="InterPro" id="IPR004360">
    <property type="entry name" value="Glyas_Fos-R_dOase_dom"/>
</dbReference>
<dbReference type="PIRSF" id="PIRSF009283">
    <property type="entry name" value="HPP_dOase"/>
    <property type="match status" value="1"/>
</dbReference>
<evidence type="ECO:0000256" key="3">
    <source>
        <dbReference type="ARBA" id="ARBA00033727"/>
    </source>
</evidence>
<comment type="function">
    <text evidence="3">Catalyzes the conversion of 4-hydroxyphenylpyruvic acid to homogentisic acid, one of the steps in tyrosine catabolism.</text>
</comment>
<dbReference type="AlphaFoldDB" id="A0A8M1KDV9"/>
<feature type="domain" description="VOC" evidence="6">
    <location>
        <begin position="7"/>
        <end position="174"/>
    </location>
</feature>
<dbReference type="OrthoDB" id="414569at2759"/>
<keyword evidence="2" id="KW-0479">Metal-binding</keyword>
<evidence type="ECO:0000256" key="1">
    <source>
        <dbReference type="ARBA" id="ARBA00018452"/>
    </source>
</evidence>
<dbReference type="Proteomes" id="UP000515152">
    <property type="component" value="Unplaced"/>
</dbReference>
<proteinExistence type="inferred from homology"/>
<dbReference type="GeneID" id="122131676"/>
<evidence type="ECO:0000313" key="7">
    <source>
        <dbReference type="Proteomes" id="UP000515152"/>
    </source>
</evidence>
<dbReference type="InterPro" id="IPR037523">
    <property type="entry name" value="VOC_core"/>
</dbReference>
<dbReference type="RefSeq" id="XP_042562246.1">
    <property type="nucleotide sequence ID" value="XM_042706312.1"/>
</dbReference>
<reference evidence="8" key="1">
    <citation type="submission" date="2025-08" db="UniProtKB">
        <authorList>
            <consortium name="RefSeq"/>
        </authorList>
    </citation>
    <scope>IDENTIFICATION</scope>
</reference>
<gene>
    <name evidence="8" type="primary">LOC122131676</name>
</gene>
<accession>A0A8M1KDV9</accession>
<protein>
    <recommendedName>
        <fullName evidence="1 5">4-hydroxyphenylpyruvate dioxygenase</fullName>
    </recommendedName>
</protein>
<dbReference type="Pfam" id="PF00903">
    <property type="entry name" value="Glyoxalase"/>
    <property type="match status" value="1"/>
</dbReference>
<feature type="domain" description="VOC" evidence="6">
    <location>
        <begin position="206"/>
        <end position="372"/>
    </location>
</feature>
<comment type="similarity">
    <text evidence="5">Belongs to the 4HPPD family.</text>
</comment>
<dbReference type="GO" id="GO:0046872">
    <property type="term" value="F:metal ion binding"/>
    <property type="evidence" value="ECO:0007669"/>
    <property type="project" value="UniProtKB-KW"/>
</dbReference>
<dbReference type="InterPro" id="IPR041735">
    <property type="entry name" value="4OHPhenylPyrv_dOase_C"/>
</dbReference>